<reference evidence="2" key="1">
    <citation type="journal article" date="2006" name="Appl. Environ. Microbiol.">
        <title>Elucidation of the hrp clusters of Xanthomonas oryzae pv. oryzicola that control the hypersensitive response in nonhost tobacco and pathogenicity in susceptible host rice.</title>
        <authorList>
            <person name="Zou L.F."/>
            <person name="Wang X.P."/>
            <person name="Xiang Y."/>
            <person name="Zhang B."/>
            <person name="Li Y.R."/>
            <person name="Xiao Y.L."/>
            <person name="Wang J.S."/>
            <person name="Walmsley A.R."/>
            <person name="Chen G.Y."/>
        </authorList>
    </citation>
    <scope>NUCLEOTIDE SEQUENCE</scope>
    <source>
        <strain evidence="2">RS105</strain>
    </source>
</reference>
<dbReference type="InterPro" id="IPR013394">
    <property type="entry name" value="T3SS_HrpB1/HrpK"/>
</dbReference>
<protein>
    <submittedName>
        <fullName evidence="2">HrpB1</fullName>
    </submittedName>
</protein>
<dbReference type="NCBIfam" id="TIGR02561">
    <property type="entry name" value="HrpB1_HrpK"/>
    <property type="match status" value="1"/>
</dbReference>
<dbReference type="EMBL" id="AY875714">
    <property type="protein sequence ID" value="AAX40641.1"/>
    <property type="molecule type" value="Genomic_DNA"/>
</dbReference>
<dbReference type="AlphaFoldDB" id="Q58S54"/>
<proteinExistence type="predicted"/>
<gene>
    <name evidence="2" type="primary">hrpB1</name>
</gene>
<reference evidence="2" key="2">
    <citation type="submission" date="2006-07" db="EMBL/GenBank/DDBJ databases">
        <authorList>
            <person name="Zou L."/>
            <person name="Wang X."/>
            <person name="Xiang Y."/>
            <person name="Zhang B."/>
            <person name="Li Y."/>
            <person name="Xiao Y."/>
            <person name="Wang J."/>
            <person name="Walmsley A.R."/>
            <person name="Chen G."/>
        </authorList>
    </citation>
    <scope>NUCLEOTIDE SEQUENCE</scope>
    <source>
        <strain evidence="2">RS105</strain>
    </source>
</reference>
<sequence length="198" mass="21004">MCGWPGEAGMICSPATSDIRFRKDLTGVARVALPAGKVRMPLKARCSVEKIQCPGSVVSGLIELITVGLTHEKIQDAAAVLAAVRILRPELKALDTFDAWISIKRGNYVDGARLLRELEGDAGSKPLCRALYACCLFAMGDPSWHGVADGLIEEDADAEAVALVKALSGRTTPMSAPADVPVESSAPMEVPNSQYLRA</sequence>
<organism evidence="2">
    <name type="scientific">Xanthomonas oryzae pv. oryzicola</name>
    <dbReference type="NCBI Taxonomy" id="129394"/>
    <lineage>
        <taxon>Bacteria</taxon>
        <taxon>Pseudomonadati</taxon>
        <taxon>Pseudomonadota</taxon>
        <taxon>Gammaproteobacteria</taxon>
        <taxon>Lysobacterales</taxon>
        <taxon>Lysobacteraceae</taxon>
        <taxon>Xanthomonas</taxon>
    </lineage>
</organism>
<accession>Q58S54</accession>
<name>Q58S54_XANOQ</name>
<dbReference type="Pfam" id="PF09613">
    <property type="entry name" value="HrpB1_HrpK"/>
    <property type="match status" value="1"/>
</dbReference>
<evidence type="ECO:0000313" key="2">
    <source>
        <dbReference type="EMBL" id="AAX40641.1"/>
    </source>
</evidence>
<evidence type="ECO:0000256" key="1">
    <source>
        <dbReference type="SAM" id="MobiDB-lite"/>
    </source>
</evidence>
<feature type="region of interest" description="Disordered" evidence="1">
    <location>
        <begin position="171"/>
        <end position="198"/>
    </location>
</feature>